<keyword evidence="1" id="KW-0479">Metal-binding</keyword>
<sequence>MFGLAYGDALGRPTEFQDYGSIVDAYGLGGPRELTGDPARVTDDTQMALAVGEALLEVGDPAPESFEPLLRRRFVEWLKSPDNTRSPGMTCLHACVGLAEGLPWARATQIRSKGCGANMRVTPVGLVPGLSDDQRAGAAQLQAALTHGHPTALAASELTAYAARWLRDGLAPADLLDALLRRCAEQRVNYRGEWLGELWRQPGVSSPRTFMAHGWDECADALHRVQATMSAGRHEGDPCRATGAGWVAEEALATALYCYLISPEEPVAVLGRAAATSGDSDSIACLAGSFAGAALGQAAWPAEWRSRIEYADRLARLGEAWD</sequence>
<dbReference type="InterPro" id="IPR050792">
    <property type="entry name" value="ADP-ribosylglycohydrolase"/>
</dbReference>
<dbReference type="EMBL" id="FZNR01000037">
    <property type="protein sequence ID" value="SNT07984.1"/>
    <property type="molecule type" value="Genomic_DNA"/>
</dbReference>
<dbReference type="GO" id="GO:0016787">
    <property type="term" value="F:hydrolase activity"/>
    <property type="evidence" value="ECO:0007669"/>
    <property type="project" value="UniProtKB-KW"/>
</dbReference>
<protein>
    <submittedName>
        <fullName evidence="2">ADP-ribosylglycohydrolase</fullName>
    </submittedName>
</protein>
<feature type="binding site" evidence="1">
    <location>
        <position position="44"/>
    </location>
    <ligand>
        <name>Mg(2+)</name>
        <dbReference type="ChEBI" id="CHEBI:18420"/>
        <label>1</label>
    </ligand>
</feature>
<comment type="cofactor">
    <cofactor evidence="1">
        <name>Mg(2+)</name>
        <dbReference type="ChEBI" id="CHEBI:18420"/>
    </cofactor>
    <text evidence="1">Binds 2 magnesium ions per subunit.</text>
</comment>
<dbReference type="InterPro" id="IPR036705">
    <property type="entry name" value="Ribosyl_crysJ1_sf"/>
</dbReference>
<keyword evidence="1" id="KW-0460">Magnesium</keyword>
<dbReference type="Gene3D" id="1.10.4080.10">
    <property type="entry name" value="ADP-ribosylation/Crystallin J1"/>
    <property type="match status" value="1"/>
</dbReference>
<keyword evidence="2" id="KW-0378">Hydrolase</keyword>
<dbReference type="SUPFAM" id="SSF101478">
    <property type="entry name" value="ADP-ribosylglycohydrolase"/>
    <property type="match status" value="1"/>
</dbReference>
<gene>
    <name evidence="2" type="ORF">SAMN06264365_13719</name>
</gene>
<feature type="binding site" evidence="1">
    <location>
        <position position="279"/>
    </location>
    <ligand>
        <name>Mg(2+)</name>
        <dbReference type="ChEBI" id="CHEBI:18420"/>
        <label>1</label>
    </ligand>
</feature>
<evidence type="ECO:0000313" key="2">
    <source>
        <dbReference type="EMBL" id="SNT07984.1"/>
    </source>
</evidence>
<feature type="binding site" evidence="1">
    <location>
        <position position="281"/>
    </location>
    <ligand>
        <name>Mg(2+)</name>
        <dbReference type="ChEBI" id="CHEBI:18420"/>
        <label>1</label>
    </ligand>
</feature>
<feature type="binding site" evidence="1">
    <location>
        <position position="282"/>
    </location>
    <ligand>
        <name>Mg(2+)</name>
        <dbReference type="ChEBI" id="CHEBI:18420"/>
        <label>1</label>
    </ligand>
</feature>
<dbReference type="AlphaFoldDB" id="A0A239JT43"/>
<evidence type="ECO:0000313" key="3">
    <source>
        <dbReference type="Proteomes" id="UP000198415"/>
    </source>
</evidence>
<evidence type="ECO:0000256" key="1">
    <source>
        <dbReference type="PIRSR" id="PIRSR605502-1"/>
    </source>
</evidence>
<dbReference type="InterPro" id="IPR005502">
    <property type="entry name" value="Ribosyl_crysJ1"/>
</dbReference>
<reference evidence="2 3" key="1">
    <citation type="submission" date="2017-06" db="EMBL/GenBank/DDBJ databases">
        <authorList>
            <person name="Kim H.J."/>
            <person name="Triplett B.A."/>
        </authorList>
    </citation>
    <scope>NUCLEOTIDE SEQUENCE [LARGE SCALE GENOMIC DNA]</scope>
    <source>
        <strain evidence="2 3">DSM 43151</strain>
    </source>
</reference>
<dbReference type="Proteomes" id="UP000198415">
    <property type="component" value="Unassembled WGS sequence"/>
</dbReference>
<dbReference type="PANTHER" id="PTHR16222">
    <property type="entry name" value="ADP-RIBOSYLGLYCOHYDROLASE"/>
    <property type="match status" value="1"/>
</dbReference>
<dbReference type="Pfam" id="PF03747">
    <property type="entry name" value="ADP_ribosyl_GH"/>
    <property type="match status" value="1"/>
</dbReference>
<dbReference type="GO" id="GO:0046872">
    <property type="term" value="F:metal ion binding"/>
    <property type="evidence" value="ECO:0007669"/>
    <property type="project" value="UniProtKB-KW"/>
</dbReference>
<accession>A0A239JT43</accession>
<name>A0A239JT43_9ACTN</name>
<dbReference type="PANTHER" id="PTHR16222:SF12">
    <property type="entry name" value="ADP-RIBOSYLGLYCOHYDROLASE-RELATED"/>
    <property type="match status" value="1"/>
</dbReference>
<feature type="binding site" evidence="1">
    <location>
        <position position="43"/>
    </location>
    <ligand>
        <name>Mg(2+)</name>
        <dbReference type="ChEBI" id="CHEBI:18420"/>
        <label>1</label>
    </ligand>
</feature>
<organism evidence="2 3">
    <name type="scientific">Actinoplanes regularis</name>
    <dbReference type="NCBI Taxonomy" id="52697"/>
    <lineage>
        <taxon>Bacteria</taxon>
        <taxon>Bacillati</taxon>
        <taxon>Actinomycetota</taxon>
        <taxon>Actinomycetes</taxon>
        <taxon>Micromonosporales</taxon>
        <taxon>Micromonosporaceae</taxon>
        <taxon>Actinoplanes</taxon>
    </lineage>
</organism>
<proteinExistence type="predicted"/>
<keyword evidence="3" id="KW-1185">Reference proteome</keyword>
<feature type="binding site" evidence="1">
    <location>
        <position position="42"/>
    </location>
    <ligand>
        <name>Mg(2+)</name>
        <dbReference type="ChEBI" id="CHEBI:18420"/>
        <label>1</label>
    </ligand>
</feature>